<keyword evidence="7" id="KW-0496">Mitochondrion</keyword>
<dbReference type="PROSITE" id="PS50920">
    <property type="entry name" value="SOLCAR"/>
    <property type="match status" value="3"/>
</dbReference>
<evidence type="ECO:0000256" key="7">
    <source>
        <dbReference type="ARBA" id="ARBA00023128"/>
    </source>
</evidence>
<dbReference type="EMBL" id="HBEG01041718">
    <property type="protein sequence ID" value="CAD8381811.1"/>
    <property type="molecule type" value="Transcribed_RNA"/>
</dbReference>
<comment type="subcellular location">
    <subcellularLocation>
        <location evidence="1">Mitochondrion membrane</location>
        <topology evidence="1">Multi-pass membrane protein</topology>
    </subcellularLocation>
</comment>
<dbReference type="GO" id="GO:0005469">
    <property type="term" value="F:succinate:fumarate antiporter activity"/>
    <property type="evidence" value="ECO:0007669"/>
    <property type="project" value="TreeGrafter"/>
</dbReference>
<evidence type="ECO:0000256" key="8">
    <source>
        <dbReference type="ARBA" id="ARBA00023136"/>
    </source>
</evidence>
<dbReference type="InterPro" id="IPR023395">
    <property type="entry name" value="MCP_dom_sf"/>
</dbReference>
<evidence type="ECO:0000256" key="10">
    <source>
        <dbReference type="RuleBase" id="RU000488"/>
    </source>
</evidence>
<keyword evidence="5" id="KW-0677">Repeat</keyword>
<evidence type="ECO:0000256" key="5">
    <source>
        <dbReference type="ARBA" id="ARBA00022737"/>
    </source>
</evidence>
<dbReference type="InterPro" id="IPR049563">
    <property type="entry name" value="TXTP-like"/>
</dbReference>
<dbReference type="PANTHER" id="PTHR45788">
    <property type="entry name" value="SUCCINATE/FUMARATE MITOCHONDRIAL TRANSPORTER-RELATED"/>
    <property type="match status" value="1"/>
</dbReference>
<comment type="similarity">
    <text evidence="2 10">Belongs to the mitochondrial carrier (TC 2.A.29) family.</text>
</comment>
<accession>A0A7S0B3H0</accession>
<reference evidence="11" key="1">
    <citation type="submission" date="2021-01" db="EMBL/GenBank/DDBJ databases">
        <authorList>
            <person name="Corre E."/>
            <person name="Pelletier E."/>
            <person name="Niang G."/>
            <person name="Scheremetjew M."/>
            <person name="Finn R."/>
            <person name="Kale V."/>
            <person name="Holt S."/>
            <person name="Cochrane G."/>
            <person name="Meng A."/>
            <person name="Brown T."/>
            <person name="Cohen L."/>
        </authorList>
    </citation>
    <scope>NUCLEOTIDE SEQUENCE</scope>
    <source>
        <strain evidence="11">Pbaha01</strain>
    </source>
</reference>
<keyword evidence="3 10" id="KW-0813">Transport</keyword>
<feature type="repeat" description="Solcar" evidence="9">
    <location>
        <begin position="181"/>
        <end position="270"/>
    </location>
</feature>
<dbReference type="PANTHER" id="PTHR45788:SF2">
    <property type="entry name" value="SUCCINATE_FUMARATE MITOCHONDRIAL TRANSPORTER"/>
    <property type="match status" value="1"/>
</dbReference>
<keyword evidence="4 9" id="KW-0812">Transmembrane</keyword>
<evidence type="ECO:0000256" key="2">
    <source>
        <dbReference type="ARBA" id="ARBA00006375"/>
    </source>
</evidence>
<keyword evidence="6" id="KW-1133">Transmembrane helix</keyword>
<sequence length="298" mass="31162">MAGFCSGATEAAVTMPFDTVKTYCQVQKSAKGLSPLAGAREIFRLKGPGGFYFGLPAVLVQVAGKGAIRWSAFEQFKRGLQAAGAPKSTVDLFAGMGAGFTEAFLWTTPTERLKVLRQNDIRSGLNRYASLPGAVRTVATEHGFTGLYAGIGACGLRQASGVGVRFAIYGRVKALLTTDPPQLWQSALAGGITGCASTALNNPIDVVKTRIEAQDQAGAAKEYTGTLQCLRAIVRQEGVAALYRGVAPRMMKISLGQAITFSAYERYSELLADAAGALRGLTGERRPTATAAGASAGP</sequence>
<name>A0A7S0B3H0_9DINO</name>
<dbReference type="Pfam" id="PF00153">
    <property type="entry name" value="Mito_carr"/>
    <property type="match status" value="3"/>
</dbReference>
<dbReference type="Gene3D" id="1.50.40.10">
    <property type="entry name" value="Mitochondrial carrier domain"/>
    <property type="match status" value="2"/>
</dbReference>
<evidence type="ECO:0000256" key="3">
    <source>
        <dbReference type="ARBA" id="ARBA00022448"/>
    </source>
</evidence>
<organism evidence="11">
    <name type="scientific">Pyrodinium bahamense</name>
    <dbReference type="NCBI Taxonomy" id="73915"/>
    <lineage>
        <taxon>Eukaryota</taxon>
        <taxon>Sar</taxon>
        <taxon>Alveolata</taxon>
        <taxon>Dinophyceae</taxon>
        <taxon>Gonyaulacales</taxon>
        <taxon>Pyrocystaceae</taxon>
        <taxon>Pyrodinium</taxon>
    </lineage>
</organism>
<feature type="repeat" description="Solcar" evidence="9">
    <location>
        <begin position="1"/>
        <end position="79"/>
    </location>
</feature>
<evidence type="ECO:0000256" key="6">
    <source>
        <dbReference type="ARBA" id="ARBA00022989"/>
    </source>
</evidence>
<evidence type="ECO:0000313" key="11">
    <source>
        <dbReference type="EMBL" id="CAD8381811.1"/>
    </source>
</evidence>
<feature type="repeat" description="Solcar" evidence="9">
    <location>
        <begin position="86"/>
        <end position="175"/>
    </location>
</feature>
<dbReference type="GO" id="GO:0031966">
    <property type="term" value="C:mitochondrial membrane"/>
    <property type="evidence" value="ECO:0007669"/>
    <property type="project" value="UniProtKB-SubCell"/>
</dbReference>
<proteinExistence type="inferred from homology"/>
<dbReference type="AlphaFoldDB" id="A0A7S0B3H0"/>
<evidence type="ECO:0000256" key="1">
    <source>
        <dbReference type="ARBA" id="ARBA00004225"/>
    </source>
</evidence>
<protein>
    <submittedName>
        <fullName evidence="11">Uncharacterized protein</fullName>
    </submittedName>
</protein>
<keyword evidence="8 9" id="KW-0472">Membrane</keyword>
<evidence type="ECO:0000256" key="4">
    <source>
        <dbReference type="ARBA" id="ARBA00022692"/>
    </source>
</evidence>
<evidence type="ECO:0000256" key="9">
    <source>
        <dbReference type="PROSITE-ProRule" id="PRU00282"/>
    </source>
</evidence>
<dbReference type="SUPFAM" id="SSF103506">
    <property type="entry name" value="Mitochondrial carrier"/>
    <property type="match status" value="1"/>
</dbReference>
<dbReference type="InterPro" id="IPR018108">
    <property type="entry name" value="MCP_transmembrane"/>
</dbReference>
<gene>
    <name evidence="11" type="ORF">PBAH0796_LOCUS25499</name>
</gene>